<dbReference type="EMBL" id="LBRE01000028">
    <property type="protein sequence ID" value="KKP91732.1"/>
    <property type="molecule type" value="Genomic_DNA"/>
</dbReference>
<dbReference type="Proteomes" id="UP000034140">
    <property type="component" value="Unassembled WGS sequence"/>
</dbReference>
<dbReference type="GO" id="GO:0008409">
    <property type="term" value="F:5'-3' exonuclease activity"/>
    <property type="evidence" value="ECO:0007669"/>
    <property type="project" value="InterPro"/>
</dbReference>
<evidence type="ECO:0000256" key="2">
    <source>
        <dbReference type="ARBA" id="ARBA00022801"/>
    </source>
</evidence>
<dbReference type="PANTHER" id="PTHR42646:SF2">
    <property type="entry name" value="5'-3' EXONUCLEASE FAMILY PROTEIN"/>
    <property type="match status" value="1"/>
</dbReference>
<dbReference type="Gene3D" id="1.10.150.20">
    <property type="entry name" value="5' to 3' exonuclease, C-terminal subdomain"/>
    <property type="match status" value="1"/>
</dbReference>
<dbReference type="InterPro" id="IPR002421">
    <property type="entry name" value="5-3_exonuclease"/>
</dbReference>
<dbReference type="InterPro" id="IPR008918">
    <property type="entry name" value="HhH2"/>
</dbReference>
<dbReference type="CDD" id="cd09898">
    <property type="entry name" value="H3TH_53EXO"/>
    <property type="match status" value="1"/>
</dbReference>
<dbReference type="GO" id="GO:0033567">
    <property type="term" value="P:DNA replication, Okazaki fragment processing"/>
    <property type="evidence" value="ECO:0007669"/>
    <property type="project" value="InterPro"/>
</dbReference>
<dbReference type="Pfam" id="PF01367">
    <property type="entry name" value="5_3_exonuc"/>
    <property type="match status" value="1"/>
</dbReference>
<dbReference type="InterPro" id="IPR020045">
    <property type="entry name" value="DNA_polI_H3TH"/>
</dbReference>
<evidence type="ECO:0000256" key="3">
    <source>
        <dbReference type="ARBA" id="ARBA00023125"/>
    </source>
</evidence>
<dbReference type="InterPro" id="IPR038969">
    <property type="entry name" value="FEN"/>
</dbReference>
<feature type="domain" description="5'-3' exonuclease" evidence="4">
    <location>
        <begin position="2"/>
        <end position="253"/>
    </location>
</feature>
<dbReference type="SMART" id="SM00475">
    <property type="entry name" value="53EXOc"/>
    <property type="match status" value="1"/>
</dbReference>
<name>A0A0G0GJD8_9BACT</name>
<accession>A0A0G0GJD8</accession>
<evidence type="ECO:0000259" key="4">
    <source>
        <dbReference type="SMART" id="SM00475"/>
    </source>
</evidence>
<dbReference type="AlphaFoldDB" id="A0A0G0GJD8"/>
<dbReference type="PANTHER" id="PTHR42646">
    <property type="entry name" value="FLAP ENDONUCLEASE XNI"/>
    <property type="match status" value="1"/>
</dbReference>
<dbReference type="GO" id="GO:0017108">
    <property type="term" value="F:5'-flap endonuclease activity"/>
    <property type="evidence" value="ECO:0007669"/>
    <property type="project" value="InterPro"/>
</dbReference>
<dbReference type="SUPFAM" id="SSF88723">
    <property type="entry name" value="PIN domain-like"/>
    <property type="match status" value="1"/>
</dbReference>
<gene>
    <name evidence="5" type="ORF">UR96_C0028G0007</name>
</gene>
<reference evidence="5 6" key="1">
    <citation type="journal article" date="2015" name="Nature">
        <title>rRNA introns, odd ribosomes, and small enigmatic genomes across a large radiation of phyla.</title>
        <authorList>
            <person name="Brown C.T."/>
            <person name="Hug L.A."/>
            <person name="Thomas B.C."/>
            <person name="Sharon I."/>
            <person name="Castelle C.J."/>
            <person name="Singh A."/>
            <person name="Wilkins M.J."/>
            <person name="Williams K.H."/>
            <person name="Banfield J.F."/>
        </authorList>
    </citation>
    <scope>NUCLEOTIDE SEQUENCE [LARGE SCALE GENOMIC DNA]</scope>
</reference>
<dbReference type="SUPFAM" id="SSF47807">
    <property type="entry name" value="5' to 3' exonuclease, C-terminal subdomain"/>
    <property type="match status" value="1"/>
</dbReference>
<dbReference type="CDD" id="cd09859">
    <property type="entry name" value="PIN_53EXO"/>
    <property type="match status" value="1"/>
</dbReference>
<comment type="caution">
    <text evidence="5">The sequence shown here is derived from an EMBL/GenBank/DDBJ whole genome shotgun (WGS) entry which is preliminary data.</text>
</comment>
<evidence type="ECO:0000313" key="5">
    <source>
        <dbReference type="EMBL" id="KKP91732.1"/>
    </source>
</evidence>
<evidence type="ECO:0000256" key="1">
    <source>
        <dbReference type="ARBA" id="ARBA00022722"/>
    </source>
</evidence>
<keyword evidence="1" id="KW-0540">Nuclease</keyword>
<keyword evidence="3" id="KW-0238">DNA-binding</keyword>
<sequence>MNRLLTIDGHNYLYRSYFGIPSTAKLKNGLQVNAFYGFFSLLRKAYQYVKPSEIIVVFDSENGVQGKLLKSENYKQNRDYSNTGMFKQLPIIKEALEYIGIPYIENPDYEGDDVIGSIAKKESKVSDVYISSQDNDFLQLIDENIFVLSDKKGKVITYTKEYFEKIWGIESYLYLNYLSLKGDPSDNILGVKGIGKKTALKLVEQYKLLENILQKSDNKYLKGNEELVKKNKEFLRINCDLNLKYELKEFDNDKILQNSSEILRILKYTN</sequence>
<organism evidence="5 6">
    <name type="scientific">candidate division WS6 bacterium GW2011_GWC1_36_11</name>
    <dbReference type="NCBI Taxonomy" id="1619090"/>
    <lineage>
        <taxon>Bacteria</taxon>
        <taxon>Candidatus Dojkabacteria</taxon>
    </lineage>
</organism>
<dbReference type="InterPro" id="IPR029060">
    <property type="entry name" value="PIN-like_dom_sf"/>
</dbReference>
<keyword evidence="2" id="KW-0378">Hydrolase</keyword>
<dbReference type="Pfam" id="PF02739">
    <property type="entry name" value="5_3_exonuc_N"/>
    <property type="match status" value="1"/>
</dbReference>
<dbReference type="SMART" id="SM00279">
    <property type="entry name" value="HhH2"/>
    <property type="match status" value="1"/>
</dbReference>
<proteinExistence type="predicted"/>
<dbReference type="Gene3D" id="3.40.50.1010">
    <property type="entry name" value="5'-nuclease"/>
    <property type="match status" value="1"/>
</dbReference>
<dbReference type="InterPro" id="IPR036279">
    <property type="entry name" value="5-3_exonuclease_C_sf"/>
</dbReference>
<evidence type="ECO:0000313" key="6">
    <source>
        <dbReference type="Proteomes" id="UP000034140"/>
    </source>
</evidence>
<dbReference type="InterPro" id="IPR020046">
    <property type="entry name" value="5-3_exonucl_a-hlix_arch_N"/>
</dbReference>
<protein>
    <submittedName>
        <fullName evidence="5">Polymerase I protein</fullName>
    </submittedName>
</protein>
<dbReference type="GO" id="GO:0003677">
    <property type="term" value="F:DNA binding"/>
    <property type="evidence" value="ECO:0007669"/>
    <property type="project" value="UniProtKB-KW"/>
</dbReference>